<reference evidence="1 2" key="1">
    <citation type="submission" date="2016-10" db="EMBL/GenBank/DDBJ databases">
        <authorList>
            <person name="de Groot N.N."/>
        </authorList>
    </citation>
    <scope>NUCLEOTIDE SEQUENCE [LARGE SCALE GENOMIC DNA]</scope>
    <source>
        <strain evidence="1 2">DSM 22126</strain>
    </source>
</reference>
<dbReference type="STRING" id="545619.SAMN04489860_2184"/>
<sequence>MTTSPARDGSGAAAWLFDGDRRVGTLVTRVHRHWDRIGPATHPCHVNPTEQTEWCVTFVDPARPRLFSDEVDLEVPAVVQWDTGTFTVTGQPLRMQWLAGDARDEAIARSGW</sequence>
<accession>A0A1H1UHC7</accession>
<dbReference type="RefSeq" id="WP_083372506.1">
    <property type="nucleotide sequence ID" value="NZ_LT629776.1"/>
</dbReference>
<evidence type="ECO:0000313" key="2">
    <source>
        <dbReference type="Proteomes" id="UP000185663"/>
    </source>
</evidence>
<dbReference type="OrthoDB" id="5147701at2"/>
<organism evidence="1 2">
    <name type="scientific">Paraoerskovia marina</name>
    <dbReference type="NCBI Taxonomy" id="545619"/>
    <lineage>
        <taxon>Bacteria</taxon>
        <taxon>Bacillati</taxon>
        <taxon>Actinomycetota</taxon>
        <taxon>Actinomycetes</taxon>
        <taxon>Micrococcales</taxon>
        <taxon>Cellulomonadaceae</taxon>
        <taxon>Paraoerskovia</taxon>
    </lineage>
</organism>
<evidence type="ECO:0000313" key="1">
    <source>
        <dbReference type="EMBL" id="SDS71249.1"/>
    </source>
</evidence>
<dbReference type="eggNOG" id="ENOG502ZHB0">
    <property type="taxonomic scope" value="Bacteria"/>
</dbReference>
<proteinExistence type="predicted"/>
<keyword evidence="2" id="KW-1185">Reference proteome</keyword>
<gene>
    <name evidence="1" type="ORF">SAMN04489860_2184</name>
</gene>
<protein>
    <submittedName>
        <fullName evidence="1">Uncharacterized protein</fullName>
    </submittedName>
</protein>
<dbReference type="EMBL" id="LT629776">
    <property type="protein sequence ID" value="SDS71249.1"/>
    <property type="molecule type" value="Genomic_DNA"/>
</dbReference>
<dbReference type="AlphaFoldDB" id="A0A1H1UHC7"/>
<name>A0A1H1UHC7_9CELL</name>
<dbReference type="Proteomes" id="UP000185663">
    <property type="component" value="Chromosome I"/>
</dbReference>